<accession>A0AAV3RE06</accession>
<evidence type="ECO:0000313" key="3">
    <source>
        <dbReference type="Proteomes" id="UP001454036"/>
    </source>
</evidence>
<protein>
    <submittedName>
        <fullName evidence="2">Uncharacterized protein</fullName>
    </submittedName>
</protein>
<name>A0AAV3RE06_LITER</name>
<feature type="region of interest" description="Disordered" evidence="1">
    <location>
        <begin position="1"/>
        <end position="45"/>
    </location>
</feature>
<comment type="caution">
    <text evidence="2">The sequence shown here is derived from an EMBL/GenBank/DDBJ whole genome shotgun (WGS) entry which is preliminary data.</text>
</comment>
<reference evidence="2 3" key="1">
    <citation type="submission" date="2024-01" db="EMBL/GenBank/DDBJ databases">
        <title>The complete chloroplast genome sequence of Lithospermum erythrorhizon: insights into the phylogenetic relationship among Boraginaceae species and the maternal lineages of purple gromwells.</title>
        <authorList>
            <person name="Okada T."/>
            <person name="Watanabe K."/>
        </authorList>
    </citation>
    <scope>NUCLEOTIDE SEQUENCE [LARGE SCALE GENOMIC DNA]</scope>
</reference>
<keyword evidence="3" id="KW-1185">Reference proteome</keyword>
<dbReference type="AlphaFoldDB" id="A0AAV3RE06"/>
<gene>
    <name evidence="2" type="ORF">LIER_27423</name>
</gene>
<evidence type="ECO:0000256" key="1">
    <source>
        <dbReference type="SAM" id="MobiDB-lite"/>
    </source>
</evidence>
<dbReference type="EMBL" id="BAABME010008826">
    <property type="protein sequence ID" value="GAA0173921.1"/>
    <property type="molecule type" value="Genomic_DNA"/>
</dbReference>
<sequence>MVKPRTDDVMNEGGGSYLAIEKTMKKKKKRKHPPPDPDNEASHLVASNVDPSLLVEVPIDYRVNVEGVLDQQSQLEVEQWSRNDLSLPVETSNACSMGLSARVNLPQSNGIPS</sequence>
<proteinExistence type="predicted"/>
<evidence type="ECO:0000313" key="2">
    <source>
        <dbReference type="EMBL" id="GAA0173921.1"/>
    </source>
</evidence>
<organism evidence="2 3">
    <name type="scientific">Lithospermum erythrorhizon</name>
    <name type="common">Purple gromwell</name>
    <name type="synonym">Lithospermum officinale var. erythrorhizon</name>
    <dbReference type="NCBI Taxonomy" id="34254"/>
    <lineage>
        <taxon>Eukaryota</taxon>
        <taxon>Viridiplantae</taxon>
        <taxon>Streptophyta</taxon>
        <taxon>Embryophyta</taxon>
        <taxon>Tracheophyta</taxon>
        <taxon>Spermatophyta</taxon>
        <taxon>Magnoliopsida</taxon>
        <taxon>eudicotyledons</taxon>
        <taxon>Gunneridae</taxon>
        <taxon>Pentapetalae</taxon>
        <taxon>asterids</taxon>
        <taxon>lamiids</taxon>
        <taxon>Boraginales</taxon>
        <taxon>Boraginaceae</taxon>
        <taxon>Boraginoideae</taxon>
        <taxon>Lithospermeae</taxon>
        <taxon>Lithospermum</taxon>
    </lineage>
</organism>
<dbReference type="Proteomes" id="UP001454036">
    <property type="component" value="Unassembled WGS sequence"/>
</dbReference>